<evidence type="ECO:0000313" key="4">
    <source>
        <dbReference type="Proteomes" id="UP000218887"/>
    </source>
</evidence>
<dbReference type="Gene3D" id="3.40.50.720">
    <property type="entry name" value="NAD(P)-binding Rossmann-like Domain"/>
    <property type="match status" value="1"/>
</dbReference>
<feature type="domain" description="Phosphogluconate dehydrogenase NAD-binding putative C-terminal" evidence="2">
    <location>
        <begin position="199"/>
        <end position="268"/>
    </location>
</feature>
<dbReference type="SUPFAM" id="SSF48179">
    <property type="entry name" value="6-phosphogluconate dehydrogenase C-terminal domain-like"/>
    <property type="match status" value="1"/>
</dbReference>
<dbReference type="PANTHER" id="PTHR43580">
    <property type="entry name" value="OXIDOREDUCTASE GLYR1-RELATED"/>
    <property type="match status" value="1"/>
</dbReference>
<evidence type="ECO:0000259" key="1">
    <source>
        <dbReference type="Pfam" id="PF03446"/>
    </source>
</evidence>
<proteinExistence type="predicted"/>
<dbReference type="SUPFAM" id="SSF51735">
    <property type="entry name" value="NAD(P)-binding Rossmann-fold domains"/>
    <property type="match status" value="1"/>
</dbReference>
<evidence type="ECO:0008006" key="5">
    <source>
        <dbReference type="Google" id="ProtNLM"/>
    </source>
</evidence>
<dbReference type="Pfam" id="PF09130">
    <property type="entry name" value="DUF1932"/>
    <property type="match status" value="1"/>
</dbReference>
<dbReference type="EMBL" id="NPOA01000001">
    <property type="protein sequence ID" value="PAV31110.1"/>
    <property type="molecule type" value="Genomic_DNA"/>
</dbReference>
<dbReference type="OrthoDB" id="4333at2"/>
<keyword evidence="4" id="KW-1185">Reference proteome</keyword>
<feature type="domain" description="6-phosphogluconate dehydrogenase NADP-binding" evidence="1">
    <location>
        <begin position="7"/>
        <end position="147"/>
    </location>
</feature>
<dbReference type="InterPro" id="IPR013328">
    <property type="entry name" value="6PGD_dom2"/>
</dbReference>
<dbReference type="InterPro" id="IPR036291">
    <property type="entry name" value="NAD(P)-bd_dom_sf"/>
</dbReference>
<comment type="caution">
    <text evidence="3">The sequence shown here is derived from an EMBL/GenBank/DDBJ whole genome shotgun (WGS) entry which is preliminary data.</text>
</comment>
<dbReference type="AlphaFoldDB" id="A0A2A2IIX9"/>
<reference evidence="3 4" key="1">
    <citation type="submission" date="2017-08" db="EMBL/GenBank/DDBJ databases">
        <title>Virgibacillus indicus sp. nov. and Virgibacillus profoundi sp. nov, two moderately halophilic bacteria isolated from marine sediment by using the Microfluidic Streak Plate.</title>
        <authorList>
            <person name="Xu B."/>
            <person name="Hu B."/>
            <person name="Wang J."/>
            <person name="Zhu Y."/>
            <person name="Huang L."/>
            <person name="Du W."/>
            <person name="Huang Y."/>
        </authorList>
    </citation>
    <scope>NUCLEOTIDE SEQUENCE [LARGE SCALE GENOMIC DNA]</scope>
    <source>
        <strain evidence="3 4">IO3-P3-H5</strain>
    </source>
</reference>
<dbReference type="InterPro" id="IPR008927">
    <property type="entry name" value="6-PGluconate_DH-like_C_sf"/>
</dbReference>
<dbReference type="GO" id="GO:0050661">
    <property type="term" value="F:NADP binding"/>
    <property type="evidence" value="ECO:0007669"/>
    <property type="project" value="InterPro"/>
</dbReference>
<accession>A0A2A2IIX9</accession>
<name>A0A2A2IIX9_9BACI</name>
<protein>
    <recommendedName>
        <fullName evidence="5">6-phosphogluconate dehydrogenase</fullName>
    </recommendedName>
</protein>
<dbReference type="RefSeq" id="WP_095653481.1">
    <property type="nucleotide sequence ID" value="NZ_NPOA01000001.1"/>
</dbReference>
<dbReference type="Gene3D" id="1.10.1040.10">
    <property type="entry name" value="N-(1-d-carboxylethyl)-l-norvaline Dehydrogenase, domain 2"/>
    <property type="match status" value="1"/>
</dbReference>
<gene>
    <name evidence="3" type="ORF">CIL05_00170</name>
</gene>
<evidence type="ECO:0000313" key="3">
    <source>
        <dbReference type="EMBL" id="PAV31110.1"/>
    </source>
</evidence>
<dbReference type="InterPro" id="IPR015814">
    <property type="entry name" value="Pgluconate_DH_NAD-bd_C"/>
</dbReference>
<sequence>MKMNRPNIGFIGFGEAAFHICEGLQKEGNVAVWSYDVQVDHPVAGKLIKERAKATNVTLVNSLKELIDNSGIILCATSAKYAVSIAEEASAYMDESKYYIELNSTSPAVKEEISLIIEKVKGKFVDGAILGAVPTEKHKVPIVVSGNGASDIASEMNQYNMNITYLNDMPGSASAIKMCRSIFMKGFTALMIEMLLASQSYGIDEKVLKSIENTISHKPLEEVVNLLVTRAAIHAERRVSEMGEVLKTLTELNSPSKMSKQTMEVYQFIVDKNLKETFNHVAPDDYHEVLKALDTSHVKS</sequence>
<dbReference type="Pfam" id="PF03446">
    <property type="entry name" value="NAD_binding_2"/>
    <property type="match status" value="1"/>
</dbReference>
<dbReference type="InterPro" id="IPR006115">
    <property type="entry name" value="6PGDH_NADP-bd"/>
</dbReference>
<dbReference type="InterPro" id="IPR051265">
    <property type="entry name" value="HIBADH-related_NP60_sf"/>
</dbReference>
<dbReference type="PANTHER" id="PTHR43580:SF2">
    <property type="entry name" value="CYTOKINE-LIKE NUCLEAR FACTOR N-PAC"/>
    <property type="match status" value="1"/>
</dbReference>
<organism evidence="3 4">
    <name type="scientific">Virgibacillus profundi</name>
    <dbReference type="NCBI Taxonomy" id="2024555"/>
    <lineage>
        <taxon>Bacteria</taxon>
        <taxon>Bacillati</taxon>
        <taxon>Bacillota</taxon>
        <taxon>Bacilli</taxon>
        <taxon>Bacillales</taxon>
        <taxon>Bacillaceae</taxon>
        <taxon>Virgibacillus</taxon>
    </lineage>
</organism>
<evidence type="ECO:0000259" key="2">
    <source>
        <dbReference type="Pfam" id="PF09130"/>
    </source>
</evidence>
<dbReference type="Proteomes" id="UP000218887">
    <property type="component" value="Unassembled WGS sequence"/>
</dbReference>